<evidence type="ECO:0000256" key="1">
    <source>
        <dbReference type="SAM" id="SignalP"/>
    </source>
</evidence>
<proteinExistence type="predicted"/>
<dbReference type="Proteomes" id="UP000008988">
    <property type="component" value="Unassembled WGS sequence"/>
</dbReference>
<keyword evidence="1" id="KW-0732">Signal</keyword>
<dbReference type="AlphaFoldDB" id="B5VLZ3"/>
<accession>B5VLZ3</accession>
<gene>
    <name evidence="2" type="ORF">AWRI1631_110560</name>
</gene>
<evidence type="ECO:0000313" key="2">
    <source>
        <dbReference type="EMBL" id="EDZ71052.1"/>
    </source>
</evidence>
<comment type="caution">
    <text evidence="2">The sequence shown here is derived from an EMBL/GenBank/DDBJ whole genome shotgun (WGS) entry which is preliminary data.</text>
</comment>
<feature type="signal peptide" evidence="1">
    <location>
        <begin position="1"/>
        <end position="19"/>
    </location>
</feature>
<name>B5VLZ3_YEAS6</name>
<organism evidence="2 3">
    <name type="scientific">Saccharomyces cerevisiae (strain AWRI1631)</name>
    <name type="common">Baker's yeast</name>
    <dbReference type="NCBI Taxonomy" id="545124"/>
    <lineage>
        <taxon>Eukaryota</taxon>
        <taxon>Fungi</taxon>
        <taxon>Dikarya</taxon>
        <taxon>Ascomycota</taxon>
        <taxon>Saccharomycotina</taxon>
        <taxon>Saccharomycetes</taxon>
        <taxon>Saccharomycetales</taxon>
        <taxon>Saccharomycetaceae</taxon>
        <taxon>Saccharomyces</taxon>
    </lineage>
</organism>
<feature type="chain" id="PRO_5002839163" evidence="1">
    <location>
        <begin position="20"/>
        <end position="37"/>
    </location>
</feature>
<protein>
    <submittedName>
        <fullName evidence="2">Uncharacterized protein</fullName>
    </submittedName>
</protein>
<reference evidence="2 3" key="1">
    <citation type="journal article" date="2008" name="FEMS Yeast Res.">
        <title>Comparative genome analysis of a Saccharomyces cerevisiae wine strain.</title>
        <authorList>
            <person name="Borneman A.R."/>
            <person name="Forgan A.H."/>
            <person name="Pretorius I.S."/>
            <person name="Chambers P.J."/>
        </authorList>
    </citation>
    <scope>NUCLEOTIDE SEQUENCE [LARGE SCALE GENOMIC DNA]</scope>
    <source>
        <strain evidence="2 3">AWRI1631</strain>
    </source>
</reference>
<sequence>MPPWPYLAFFAALFPLGLPLSNLFPSTSSSTPTLNSE</sequence>
<evidence type="ECO:0000313" key="3">
    <source>
        <dbReference type="Proteomes" id="UP000008988"/>
    </source>
</evidence>
<dbReference type="EMBL" id="ABSV01001430">
    <property type="protein sequence ID" value="EDZ71052.1"/>
    <property type="molecule type" value="Genomic_DNA"/>
</dbReference>